<organism evidence="3 4">
    <name type="scientific">Lophium mytilinum</name>
    <dbReference type="NCBI Taxonomy" id="390894"/>
    <lineage>
        <taxon>Eukaryota</taxon>
        <taxon>Fungi</taxon>
        <taxon>Dikarya</taxon>
        <taxon>Ascomycota</taxon>
        <taxon>Pezizomycotina</taxon>
        <taxon>Dothideomycetes</taxon>
        <taxon>Pleosporomycetidae</taxon>
        <taxon>Mytilinidiales</taxon>
        <taxon>Mytilinidiaceae</taxon>
        <taxon>Lophium</taxon>
    </lineage>
</organism>
<dbReference type="EMBL" id="MU004181">
    <property type="protein sequence ID" value="KAF2502557.1"/>
    <property type="molecule type" value="Genomic_DNA"/>
</dbReference>
<keyword evidence="4" id="KW-1185">Reference proteome</keyword>
<protein>
    <recommendedName>
        <fullName evidence="2">Heterokaryon incompatibility domain-containing protein</fullName>
    </recommendedName>
</protein>
<evidence type="ECO:0000313" key="3">
    <source>
        <dbReference type="EMBL" id="KAF2502557.1"/>
    </source>
</evidence>
<dbReference type="InterPro" id="IPR052895">
    <property type="entry name" value="HetReg/Transcr_Mod"/>
</dbReference>
<dbReference type="AlphaFoldDB" id="A0A6A6RGI2"/>
<dbReference type="OrthoDB" id="5416609at2759"/>
<reference evidence="3" key="1">
    <citation type="journal article" date="2020" name="Stud. Mycol.">
        <title>101 Dothideomycetes genomes: a test case for predicting lifestyles and emergence of pathogens.</title>
        <authorList>
            <person name="Haridas S."/>
            <person name="Albert R."/>
            <person name="Binder M."/>
            <person name="Bloem J."/>
            <person name="Labutti K."/>
            <person name="Salamov A."/>
            <person name="Andreopoulos B."/>
            <person name="Baker S."/>
            <person name="Barry K."/>
            <person name="Bills G."/>
            <person name="Bluhm B."/>
            <person name="Cannon C."/>
            <person name="Castanera R."/>
            <person name="Culley D."/>
            <person name="Daum C."/>
            <person name="Ezra D."/>
            <person name="Gonzalez J."/>
            <person name="Henrissat B."/>
            <person name="Kuo A."/>
            <person name="Liang C."/>
            <person name="Lipzen A."/>
            <person name="Lutzoni F."/>
            <person name="Magnuson J."/>
            <person name="Mondo S."/>
            <person name="Nolan M."/>
            <person name="Ohm R."/>
            <person name="Pangilinan J."/>
            <person name="Park H.-J."/>
            <person name="Ramirez L."/>
            <person name="Alfaro M."/>
            <person name="Sun H."/>
            <person name="Tritt A."/>
            <person name="Yoshinaga Y."/>
            <person name="Zwiers L.-H."/>
            <person name="Turgeon B."/>
            <person name="Goodwin S."/>
            <person name="Spatafora J."/>
            <person name="Crous P."/>
            <person name="Grigoriev I."/>
        </authorList>
    </citation>
    <scope>NUCLEOTIDE SEQUENCE</scope>
    <source>
        <strain evidence="3">CBS 269.34</strain>
    </source>
</reference>
<evidence type="ECO:0000259" key="2">
    <source>
        <dbReference type="Pfam" id="PF06985"/>
    </source>
</evidence>
<dbReference type="PANTHER" id="PTHR24148:SF64">
    <property type="entry name" value="HETEROKARYON INCOMPATIBILITY DOMAIN-CONTAINING PROTEIN"/>
    <property type="match status" value="1"/>
</dbReference>
<feature type="region of interest" description="Disordered" evidence="1">
    <location>
        <begin position="1"/>
        <end position="20"/>
    </location>
</feature>
<dbReference type="PANTHER" id="PTHR24148">
    <property type="entry name" value="ANKYRIN REPEAT DOMAIN-CONTAINING PROTEIN 39 HOMOLOG-RELATED"/>
    <property type="match status" value="1"/>
</dbReference>
<gene>
    <name evidence="3" type="ORF">BU16DRAFT_12371</name>
</gene>
<dbReference type="Pfam" id="PF06985">
    <property type="entry name" value="HET"/>
    <property type="match status" value="1"/>
</dbReference>
<dbReference type="InterPro" id="IPR010730">
    <property type="entry name" value="HET"/>
</dbReference>
<dbReference type="Proteomes" id="UP000799750">
    <property type="component" value="Unassembled WGS sequence"/>
</dbReference>
<sequence length="643" mass="72435">MEQELDSVEPACSASPKQPVSAPKLVATLGELNSDAAKTVYRKQLASRELRLIKIHPGAEPSVVKCSSFSVHDGDLPDYEALSYVWGSQNEPKTILLDEVTWHVTSNLHSALSRLRLSESFRVVWADAVAINQTHIEERNEQVKMMSDVYANATSTLIWLGEATDDLISLTFELLKSYSELTETDRLVWRTGFTTQNTSVKRGILSMMNRIFKLEYWKRIWVVQEILFSDKALLMYGQHTLGYDEFFACMREICAVFAKSPKDVEAIPQSSVDPETYLLATLAHSTNLMIDEVIPARGAARNGKHLSLRQWRSAQLKRSTDRRDKVFGYYSCFHPSIRQQIQVDYSKTLPEVINSMMRLLIQEEGLDMLLGPRMGYDPKYGIPSWVWSLMEPTTVSSRTLGTISAIEDKNPGDWCAGGSLPSVLDFTEDGTVLHVRGKTVATIEATAPSFSSPPRNVGNELFVLDKPTADLDFKIWMAHFRLAWQSFNLLSEYPSTLGFIAAFWLEPRGPTLSELASWLHADGSGSLQNCQAEYNPHLIDNLMSIHFHRSMFYFMPATMKPSPNPEVRYIQGHIHGECGLGPEDVAPGDKLCVLRGCTVPVVLRQEGDQYILLGEAYVPRTMRGEAVRAVEAGEEEYEDFWIR</sequence>
<accession>A0A6A6RGI2</accession>
<proteinExistence type="predicted"/>
<feature type="domain" description="Heterokaryon incompatibility" evidence="2">
    <location>
        <begin position="79"/>
        <end position="225"/>
    </location>
</feature>
<evidence type="ECO:0000256" key="1">
    <source>
        <dbReference type="SAM" id="MobiDB-lite"/>
    </source>
</evidence>
<evidence type="ECO:0000313" key="4">
    <source>
        <dbReference type="Proteomes" id="UP000799750"/>
    </source>
</evidence>
<name>A0A6A6RGI2_9PEZI</name>
<dbReference type="Pfam" id="PF26639">
    <property type="entry name" value="Het-6_barrel"/>
    <property type="match status" value="1"/>
</dbReference>